<dbReference type="PANTHER" id="PTHR13767:SF2">
    <property type="entry name" value="PSEUDOURIDYLATE SYNTHASE TRUB1"/>
    <property type="match status" value="1"/>
</dbReference>
<evidence type="ECO:0000256" key="6">
    <source>
        <dbReference type="SAM" id="MobiDB-lite"/>
    </source>
</evidence>
<keyword evidence="3 5" id="KW-0819">tRNA processing</keyword>
<dbReference type="PANTHER" id="PTHR13767">
    <property type="entry name" value="TRNA-PSEUDOURIDINE SYNTHASE"/>
    <property type="match status" value="1"/>
</dbReference>
<dbReference type="Gene3D" id="2.30.130.10">
    <property type="entry name" value="PUA domain"/>
    <property type="match status" value="1"/>
</dbReference>
<dbReference type="SUPFAM" id="SSF55120">
    <property type="entry name" value="Pseudouridine synthase"/>
    <property type="match status" value="1"/>
</dbReference>
<dbReference type="InterPro" id="IPR020103">
    <property type="entry name" value="PsdUridine_synth_cat_dom_sf"/>
</dbReference>
<dbReference type="GO" id="GO:0160148">
    <property type="term" value="F:tRNA pseudouridine(55) synthase activity"/>
    <property type="evidence" value="ECO:0007669"/>
    <property type="project" value="UniProtKB-EC"/>
</dbReference>
<evidence type="ECO:0000256" key="2">
    <source>
        <dbReference type="ARBA" id="ARBA00005642"/>
    </source>
</evidence>
<evidence type="ECO:0000259" key="7">
    <source>
        <dbReference type="Pfam" id="PF01509"/>
    </source>
</evidence>
<dbReference type="GO" id="GO:0031119">
    <property type="term" value="P:tRNA pseudouridine synthesis"/>
    <property type="evidence" value="ECO:0007669"/>
    <property type="project" value="UniProtKB-UniRule"/>
</dbReference>
<feature type="domain" description="Pseudouridine synthase II N-terminal" evidence="7">
    <location>
        <begin position="40"/>
        <end position="200"/>
    </location>
</feature>
<dbReference type="EC" id="5.4.99.25" evidence="5"/>
<dbReference type="RefSeq" id="WP_188534104.1">
    <property type="nucleotide sequence ID" value="NZ_BMEQ01000001.1"/>
</dbReference>
<evidence type="ECO:0000256" key="1">
    <source>
        <dbReference type="ARBA" id="ARBA00000385"/>
    </source>
</evidence>
<keyword evidence="11" id="KW-1185">Reference proteome</keyword>
<dbReference type="InterPro" id="IPR036974">
    <property type="entry name" value="PUA_sf"/>
</dbReference>
<dbReference type="InterPro" id="IPR032819">
    <property type="entry name" value="TruB_C"/>
</dbReference>
<evidence type="ECO:0000256" key="4">
    <source>
        <dbReference type="ARBA" id="ARBA00023235"/>
    </source>
</evidence>
<organism evidence="10 11">
    <name type="scientific">Kocuria dechangensis</name>
    <dbReference type="NCBI Taxonomy" id="1176249"/>
    <lineage>
        <taxon>Bacteria</taxon>
        <taxon>Bacillati</taxon>
        <taxon>Actinomycetota</taxon>
        <taxon>Actinomycetes</taxon>
        <taxon>Micrococcales</taxon>
        <taxon>Micrococcaceae</taxon>
        <taxon>Kocuria</taxon>
    </lineage>
</organism>
<dbReference type="GO" id="GO:1990481">
    <property type="term" value="P:mRNA pseudouridine synthesis"/>
    <property type="evidence" value="ECO:0007669"/>
    <property type="project" value="TreeGrafter"/>
</dbReference>
<comment type="function">
    <text evidence="5">Responsible for synthesis of pseudouridine from uracil-55 in the psi GC loop of transfer RNAs.</text>
</comment>
<dbReference type="HAMAP" id="MF_01080">
    <property type="entry name" value="TruB_bact"/>
    <property type="match status" value="1"/>
</dbReference>
<dbReference type="Pfam" id="PF16198">
    <property type="entry name" value="TruB_C_2"/>
    <property type="match status" value="1"/>
</dbReference>
<accession>A0A917GGX8</accession>
<comment type="caution">
    <text evidence="10">The sequence shown here is derived from an EMBL/GenBank/DDBJ whole genome shotgun (WGS) entry which is preliminary data.</text>
</comment>
<dbReference type="InterPro" id="IPR014780">
    <property type="entry name" value="tRNA_psdUridine_synth_TruB"/>
</dbReference>
<evidence type="ECO:0000259" key="9">
    <source>
        <dbReference type="Pfam" id="PF16198"/>
    </source>
</evidence>
<dbReference type="NCBIfam" id="TIGR00431">
    <property type="entry name" value="TruB"/>
    <property type="match status" value="1"/>
</dbReference>
<dbReference type="CDD" id="cd02573">
    <property type="entry name" value="PseudoU_synth_EcTruB"/>
    <property type="match status" value="1"/>
</dbReference>
<protein>
    <recommendedName>
        <fullName evidence="5">tRNA pseudouridine synthase B</fullName>
        <ecNumber evidence="5">5.4.99.25</ecNumber>
    </recommendedName>
    <alternativeName>
        <fullName evidence="5">tRNA pseudouridine(55) synthase</fullName>
        <shortName evidence="5">Psi55 synthase</shortName>
    </alternativeName>
    <alternativeName>
        <fullName evidence="5">tRNA pseudouridylate synthase</fullName>
    </alternativeName>
    <alternativeName>
        <fullName evidence="5">tRNA-uridine isomerase</fullName>
    </alternativeName>
</protein>
<reference evidence="10" key="1">
    <citation type="journal article" date="2014" name="Int. J. Syst. Evol. Microbiol.">
        <title>Complete genome sequence of Corynebacterium casei LMG S-19264T (=DSM 44701T), isolated from a smear-ripened cheese.</title>
        <authorList>
            <consortium name="US DOE Joint Genome Institute (JGI-PGF)"/>
            <person name="Walter F."/>
            <person name="Albersmeier A."/>
            <person name="Kalinowski J."/>
            <person name="Ruckert C."/>
        </authorList>
    </citation>
    <scope>NUCLEOTIDE SEQUENCE</scope>
    <source>
        <strain evidence="10">CGMCC 1.12187</strain>
    </source>
</reference>
<dbReference type="Pfam" id="PF09142">
    <property type="entry name" value="TruB_C"/>
    <property type="match status" value="1"/>
</dbReference>
<dbReference type="Pfam" id="PF01509">
    <property type="entry name" value="TruB_N"/>
    <property type="match status" value="1"/>
</dbReference>
<dbReference type="InterPro" id="IPR002501">
    <property type="entry name" value="PsdUridine_synth_N"/>
</dbReference>
<dbReference type="EMBL" id="BMEQ01000001">
    <property type="protein sequence ID" value="GGG44611.1"/>
    <property type="molecule type" value="Genomic_DNA"/>
</dbReference>
<feature type="active site" description="Nucleophile" evidence="5">
    <location>
        <position position="55"/>
    </location>
</feature>
<dbReference type="Proteomes" id="UP000638848">
    <property type="component" value="Unassembled WGS sequence"/>
</dbReference>
<feature type="region of interest" description="Disordered" evidence="6">
    <location>
        <begin position="273"/>
        <end position="294"/>
    </location>
</feature>
<dbReference type="GO" id="GO:0003723">
    <property type="term" value="F:RNA binding"/>
    <property type="evidence" value="ECO:0007669"/>
    <property type="project" value="InterPro"/>
</dbReference>
<proteinExistence type="inferred from homology"/>
<feature type="domain" description="tRNA pseudouridylate synthase B C-terminal" evidence="9">
    <location>
        <begin position="201"/>
        <end position="244"/>
    </location>
</feature>
<evidence type="ECO:0000256" key="5">
    <source>
        <dbReference type="HAMAP-Rule" id="MF_01080"/>
    </source>
</evidence>
<feature type="domain" description="tRNA pseudouridine synthase II TruB subfamily 2 C-terminal" evidence="8">
    <location>
        <begin position="262"/>
        <end position="329"/>
    </location>
</feature>
<dbReference type="AlphaFoldDB" id="A0A917GGX8"/>
<evidence type="ECO:0000313" key="10">
    <source>
        <dbReference type="EMBL" id="GGG44611.1"/>
    </source>
</evidence>
<evidence type="ECO:0000313" key="11">
    <source>
        <dbReference type="Proteomes" id="UP000638848"/>
    </source>
</evidence>
<dbReference type="InterPro" id="IPR015947">
    <property type="entry name" value="PUA-like_sf"/>
</dbReference>
<comment type="similarity">
    <text evidence="2 5">Belongs to the pseudouridine synthase TruB family. Type 1 subfamily.</text>
</comment>
<name>A0A917GGX8_9MICC</name>
<evidence type="ECO:0000259" key="8">
    <source>
        <dbReference type="Pfam" id="PF09142"/>
    </source>
</evidence>
<reference evidence="10" key="2">
    <citation type="submission" date="2020-09" db="EMBL/GenBank/DDBJ databases">
        <authorList>
            <person name="Sun Q."/>
            <person name="Zhou Y."/>
        </authorList>
    </citation>
    <scope>NUCLEOTIDE SEQUENCE</scope>
    <source>
        <strain evidence="10">CGMCC 1.12187</strain>
    </source>
</reference>
<evidence type="ECO:0000256" key="3">
    <source>
        <dbReference type="ARBA" id="ARBA00022694"/>
    </source>
</evidence>
<keyword evidence="4 5" id="KW-0413">Isomerase</keyword>
<sequence>MTRTKPDVPSPDPSLPTVSGLVVVDKPAGWTSHDVVARLRRLAGTRKVGHAGTLDPMATGVLVAGVDRATRLLTWIVGQDKTYEATIRLGQTTVTDDAEGELLAVADPDAVAAVDDAAVAAGVARLTGPLQQVPAKVSAIKVDGRRAYAQVRAGQDVELAARPVTVSAFDVHRIVRTADDAGRPVLDVDVTVTCSSGTYVRALARDLGAGLGVGGHLTALRRTRVGALTLEHAATLEQLADEVAAGRPLPVTPLEDAAEGLFPVRRLTAAEAEDVAHGRRVGPSHGDPAEGPLDNDAVTAGFAPDGRLVGLLSDRGNRGERTAKPVLVFLPGERFVPAAPVAPEPA</sequence>
<comment type="catalytic activity">
    <reaction evidence="1 5">
        <text>uridine(55) in tRNA = pseudouridine(55) in tRNA</text>
        <dbReference type="Rhea" id="RHEA:42532"/>
        <dbReference type="Rhea" id="RHEA-COMP:10101"/>
        <dbReference type="Rhea" id="RHEA-COMP:10102"/>
        <dbReference type="ChEBI" id="CHEBI:65314"/>
        <dbReference type="ChEBI" id="CHEBI:65315"/>
        <dbReference type="EC" id="5.4.99.25"/>
    </reaction>
</comment>
<dbReference type="SUPFAM" id="SSF88697">
    <property type="entry name" value="PUA domain-like"/>
    <property type="match status" value="1"/>
</dbReference>
<dbReference type="InterPro" id="IPR015225">
    <property type="entry name" value="tRNA_psdUridine_synth_fam2_C"/>
</dbReference>
<dbReference type="Gene3D" id="3.30.2350.10">
    <property type="entry name" value="Pseudouridine synthase"/>
    <property type="match status" value="1"/>
</dbReference>
<gene>
    <name evidence="5 10" type="primary">truB</name>
    <name evidence="10" type="ORF">GCM10011374_03660</name>
</gene>